<dbReference type="Proteomes" id="UP000269591">
    <property type="component" value="Unassembled WGS sequence"/>
</dbReference>
<name>A0A3N0AZP6_9ACTN</name>
<dbReference type="RefSeq" id="WP_123208711.1">
    <property type="nucleotide sequence ID" value="NZ_JBHTHO010000032.1"/>
</dbReference>
<keyword evidence="2" id="KW-1185">Reference proteome</keyword>
<organism evidence="1 2">
    <name type="scientific">Slackia equolifaciens</name>
    <dbReference type="NCBI Taxonomy" id="498718"/>
    <lineage>
        <taxon>Bacteria</taxon>
        <taxon>Bacillati</taxon>
        <taxon>Actinomycetota</taxon>
        <taxon>Coriobacteriia</taxon>
        <taxon>Eggerthellales</taxon>
        <taxon>Eggerthellaceae</taxon>
        <taxon>Slackia</taxon>
    </lineage>
</organism>
<proteinExistence type="predicted"/>
<dbReference type="PANTHER" id="PTHR40056:SF1">
    <property type="entry name" value="DUF1836 DOMAIN-CONTAINING PROTEIN"/>
    <property type="match status" value="1"/>
</dbReference>
<evidence type="ECO:0000313" key="2">
    <source>
        <dbReference type="Proteomes" id="UP000269591"/>
    </source>
</evidence>
<evidence type="ECO:0000313" key="1">
    <source>
        <dbReference type="EMBL" id="RNL40355.1"/>
    </source>
</evidence>
<dbReference type="EMBL" id="QIBX01000007">
    <property type="protein sequence ID" value="RNL40355.1"/>
    <property type="molecule type" value="Genomic_DNA"/>
</dbReference>
<dbReference type="PANTHER" id="PTHR40056">
    <property type="entry name" value="HYPOTHETICAL CYTOSOLIC PROTEIN"/>
    <property type="match status" value="1"/>
</dbReference>
<gene>
    <name evidence="1" type="ORF">DMP06_05320</name>
</gene>
<reference evidence="2" key="1">
    <citation type="submission" date="2018-05" db="EMBL/GenBank/DDBJ databases">
        <title>Genome Sequencing of selected type strains of the family Eggerthellaceae.</title>
        <authorList>
            <person name="Danylec N."/>
            <person name="Stoll D.A."/>
            <person name="Doetsch A."/>
            <person name="Huch M."/>
        </authorList>
    </citation>
    <scope>NUCLEOTIDE SEQUENCE [LARGE SCALE GENOMIC DNA]</scope>
    <source>
        <strain evidence="2">DSM 24851</strain>
    </source>
</reference>
<dbReference type="InterPro" id="IPR014975">
    <property type="entry name" value="DUF1836"/>
</dbReference>
<sequence length="215" mass="24052">MPRKDEHTPALGEHEFVELIRTLHLPRYAELPPIDLYMDQVLTYVEEQLRPLVSADEKLLTSSMVNNYVKQHVLPTPRRKRYGREHVARLIAICLLKRTFSIGDIQRLLDAQAATHELGTAYDFFCTTVEESLRVLFCGTVTSHKLGAWAIEHEGGFAFALKVANAAELSPERRMAISAATCAANKIYVEKCSELSILGGAFAEPQDNNAEGEPK</sequence>
<dbReference type="Pfam" id="PF08876">
    <property type="entry name" value="DUF1836"/>
    <property type="match status" value="1"/>
</dbReference>
<dbReference type="AlphaFoldDB" id="A0A3N0AZP6"/>
<evidence type="ECO:0008006" key="3">
    <source>
        <dbReference type="Google" id="ProtNLM"/>
    </source>
</evidence>
<comment type="caution">
    <text evidence="1">The sequence shown here is derived from an EMBL/GenBank/DDBJ whole genome shotgun (WGS) entry which is preliminary data.</text>
</comment>
<protein>
    <recommendedName>
        <fullName evidence="3">DUF1836 domain-containing protein</fullName>
    </recommendedName>
</protein>
<dbReference type="OrthoDB" id="3191472at2"/>
<accession>A0A3N0AZP6</accession>